<accession>A0A9P6NVE5</accession>
<evidence type="ECO:0000313" key="3">
    <source>
        <dbReference type="Proteomes" id="UP000886653"/>
    </source>
</evidence>
<reference evidence="2" key="1">
    <citation type="submission" date="2013-11" db="EMBL/GenBank/DDBJ databases">
        <title>Genome sequence of the fusiform rust pathogen reveals effectors for host alternation and coevolution with pine.</title>
        <authorList>
            <consortium name="DOE Joint Genome Institute"/>
            <person name="Smith K."/>
            <person name="Pendleton A."/>
            <person name="Kubisiak T."/>
            <person name="Anderson C."/>
            <person name="Salamov A."/>
            <person name="Aerts A."/>
            <person name="Riley R."/>
            <person name="Clum A."/>
            <person name="Lindquist E."/>
            <person name="Ence D."/>
            <person name="Campbell M."/>
            <person name="Kronenberg Z."/>
            <person name="Feau N."/>
            <person name="Dhillon B."/>
            <person name="Hamelin R."/>
            <person name="Burleigh J."/>
            <person name="Smith J."/>
            <person name="Yandell M."/>
            <person name="Nelson C."/>
            <person name="Grigoriev I."/>
            <person name="Davis J."/>
        </authorList>
    </citation>
    <scope>NUCLEOTIDE SEQUENCE</scope>
    <source>
        <strain evidence="2">G11</strain>
    </source>
</reference>
<name>A0A9P6NVE5_9BASI</name>
<protein>
    <submittedName>
        <fullName evidence="2">Uncharacterized protein</fullName>
    </submittedName>
</protein>
<proteinExistence type="predicted"/>
<sequence>MWEIGRGAAATSSDETRQAGFTPPKAFPNKRNGVYGQTALRATHSLNTTRFGQRKRKGGGLSGFRTPAKKIADASNGLEKGQAAAIFQLRTGSLSAQCIFCTGSKSRLPSTVEDVAFRKQWHTFFLYCRKYIPNSAVFPHLAQYVVDTSREHAEVDRLQNVVEPPLPSALEICSRRCRSRAPSGPGPGATTV</sequence>
<keyword evidence="3" id="KW-1185">Reference proteome</keyword>
<gene>
    <name evidence="2" type="ORF">CROQUDRAFT_85391</name>
</gene>
<dbReference type="EMBL" id="MU167208">
    <property type="protein sequence ID" value="KAG0152322.1"/>
    <property type="molecule type" value="Genomic_DNA"/>
</dbReference>
<dbReference type="AlphaFoldDB" id="A0A9P6NVE5"/>
<comment type="caution">
    <text evidence="2">The sequence shown here is derived from an EMBL/GenBank/DDBJ whole genome shotgun (WGS) entry which is preliminary data.</text>
</comment>
<feature type="region of interest" description="Disordered" evidence="1">
    <location>
        <begin position="1"/>
        <end position="32"/>
    </location>
</feature>
<organism evidence="2 3">
    <name type="scientific">Cronartium quercuum f. sp. fusiforme G11</name>
    <dbReference type="NCBI Taxonomy" id="708437"/>
    <lineage>
        <taxon>Eukaryota</taxon>
        <taxon>Fungi</taxon>
        <taxon>Dikarya</taxon>
        <taxon>Basidiomycota</taxon>
        <taxon>Pucciniomycotina</taxon>
        <taxon>Pucciniomycetes</taxon>
        <taxon>Pucciniales</taxon>
        <taxon>Coleosporiaceae</taxon>
        <taxon>Cronartium</taxon>
    </lineage>
</organism>
<evidence type="ECO:0000313" key="2">
    <source>
        <dbReference type="EMBL" id="KAG0152322.1"/>
    </source>
</evidence>
<dbReference type="Proteomes" id="UP000886653">
    <property type="component" value="Unassembled WGS sequence"/>
</dbReference>
<evidence type="ECO:0000256" key="1">
    <source>
        <dbReference type="SAM" id="MobiDB-lite"/>
    </source>
</evidence>